<dbReference type="Proteomes" id="UP000238937">
    <property type="component" value="Unassembled WGS sequence"/>
</dbReference>
<sequence length="49" mass="5744">MTVKARKVKQLNIKIPVQELSILETFTERSERTKTDVIREFIRALQVDA</sequence>
<evidence type="ECO:0000313" key="1">
    <source>
        <dbReference type="EMBL" id="PSB55933.1"/>
    </source>
</evidence>
<reference evidence="1 2" key="1">
    <citation type="submission" date="2018-03" db="EMBL/GenBank/DDBJ databases">
        <title>The ancient ancestry and fast evolution of plastids.</title>
        <authorList>
            <person name="Moore K.R."/>
            <person name="Magnabosco C."/>
            <person name="Momper L."/>
            <person name="Gold D.A."/>
            <person name="Bosak T."/>
            <person name="Fournier G.P."/>
        </authorList>
    </citation>
    <scope>NUCLEOTIDE SEQUENCE [LARGE SCALE GENOMIC DNA]</scope>
    <source>
        <strain evidence="1 2">CCALA 037</strain>
    </source>
</reference>
<accession>A0A2T1GEF1</accession>
<organism evidence="1 2">
    <name type="scientific">Chamaesiphon polymorphus CCALA 037</name>
    <dbReference type="NCBI Taxonomy" id="2107692"/>
    <lineage>
        <taxon>Bacteria</taxon>
        <taxon>Bacillati</taxon>
        <taxon>Cyanobacteriota</taxon>
        <taxon>Cyanophyceae</taxon>
        <taxon>Gomontiellales</taxon>
        <taxon>Chamaesiphonaceae</taxon>
        <taxon>Chamaesiphon</taxon>
    </lineage>
</organism>
<dbReference type="RefSeq" id="WP_106305452.1">
    <property type="nucleotide sequence ID" value="NZ_PVWO01000155.1"/>
</dbReference>
<name>A0A2T1GEF1_9CYAN</name>
<dbReference type="EMBL" id="PVWO01000155">
    <property type="protein sequence ID" value="PSB55933.1"/>
    <property type="molecule type" value="Genomic_DNA"/>
</dbReference>
<evidence type="ECO:0000313" key="2">
    <source>
        <dbReference type="Proteomes" id="UP000238937"/>
    </source>
</evidence>
<dbReference type="OrthoDB" id="516070at2"/>
<dbReference type="AlphaFoldDB" id="A0A2T1GEF1"/>
<keyword evidence="2" id="KW-1185">Reference proteome</keyword>
<gene>
    <name evidence="1" type="ORF">C7B77_13475</name>
</gene>
<comment type="caution">
    <text evidence="1">The sequence shown here is derived from an EMBL/GenBank/DDBJ whole genome shotgun (WGS) entry which is preliminary data.</text>
</comment>
<proteinExistence type="predicted"/>
<protein>
    <submittedName>
        <fullName evidence="1">CopG family transcriptional regulator</fullName>
    </submittedName>
</protein>